<dbReference type="Pfam" id="PF00496">
    <property type="entry name" value="SBP_bac_5"/>
    <property type="match status" value="1"/>
</dbReference>
<feature type="domain" description="Solute-binding protein family 5" evidence="4">
    <location>
        <begin position="87"/>
        <end position="448"/>
    </location>
</feature>
<dbReference type="PIRSF" id="PIRSF002741">
    <property type="entry name" value="MppA"/>
    <property type="match status" value="1"/>
</dbReference>
<evidence type="ECO:0000256" key="1">
    <source>
        <dbReference type="ARBA" id="ARBA00005695"/>
    </source>
</evidence>
<comment type="similarity">
    <text evidence="1">Belongs to the bacterial solute-binding protein 5 family.</text>
</comment>
<evidence type="ECO:0000313" key="6">
    <source>
        <dbReference type="Proteomes" id="UP000006454"/>
    </source>
</evidence>
<dbReference type="CDD" id="cd08490">
    <property type="entry name" value="PBP2_NikA_DppA_OppA_like_3"/>
    <property type="match status" value="1"/>
</dbReference>
<dbReference type="PROSITE" id="PS01040">
    <property type="entry name" value="SBP_BACTERIAL_5"/>
    <property type="match status" value="1"/>
</dbReference>
<dbReference type="InterPro" id="IPR039424">
    <property type="entry name" value="SBP_5"/>
</dbReference>
<reference evidence="5 6" key="1">
    <citation type="journal article" date="2003" name="Genome Res.">
        <title>Genome analysis of F. nucleatum sub spp vincentii and its comparison with the genome of F. nucleatum ATCC 25586.</title>
        <authorList>
            <person name="Kapatral V."/>
            <person name="Ivanova N."/>
            <person name="Anderson I."/>
            <person name="Reznik G."/>
            <person name="Bhattacharyya A."/>
            <person name="Gardner W.L."/>
            <person name="Mikhailova N."/>
            <person name="Lapidus A."/>
            <person name="Larsen N."/>
            <person name="D'Souza M."/>
            <person name="Walunas T."/>
            <person name="Haselkorn R."/>
            <person name="Overbeek R."/>
            <person name="Kyrpides N."/>
        </authorList>
    </citation>
    <scope>NUCLEOTIDE SEQUENCE [LARGE SCALE GENOMIC DNA]</scope>
    <source>
        <strain evidence="5 6">ATCC 49256</strain>
    </source>
</reference>
<evidence type="ECO:0000313" key="5">
    <source>
        <dbReference type="EMBL" id="EAA25109.1"/>
    </source>
</evidence>
<keyword evidence="2 3" id="KW-0732">Signal</keyword>
<dbReference type="InterPro" id="IPR030678">
    <property type="entry name" value="Peptide/Ni-bd"/>
</dbReference>
<dbReference type="GO" id="GO:0042597">
    <property type="term" value="C:periplasmic space"/>
    <property type="evidence" value="ECO:0007669"/>
    <property type="project" value="UniProtKB-ARBA"/>
</dbReference>
<dbReference type="Proteomes" id="UP000006454">
    <property type="component" value="Unassembled WGS sequence"/>
</dbReference>
<dbReference type="GO" id="GO:0015833">
    <property type="term" value="P:peptide transport"/>
    <property type="evidence" value="ECO:0007669"/>
    <property type="project" value="TreeGrafter"/>
</dbReference>
<dbReference type="Gene3D" id="3.40.190.10">
    <property type="entry name" value="Periplasmic binding protein-like II"/>
    <property type="match status" value="1"/>
</dbReference>
<feature type="signal peptide" evidence="3">
    <location>
        <begin position="1"/>
        <end position="26"/>
    </location>
</feature>
<dbReference type="InterPro" id="IPR023765">
    <property type="entry name" value="SBP_5_CS"/>
</dbReference>
<dbReference type="GO" id="GO:1904680">
    <property type="term" value="F:peptide transmembrane transporter activity"/>
    <property type="evidence" value="ECO:0007669"/>
    <property type="project" value="TreeGrafter"/>
</dbReference>
<dbReference type="AlphaFoldDB" id="Q7P882"/>
<proteinExistence type="inferred from homology"/>
<comment type="caution">
    <text evidence="5">The sequence shown here is derived from an EMBL/GenBank/DDBJ whole genome shotgun (WGS) entry which is preliminary data.</text>
</comment>
<gene>
    <name evidence="5" type="ORF">FNV2150</name>
</gene>
<evidence type="ECO:0000259" key="4">
    <source>
        <dbReference type="Pfam" id="PF00496"/>
    </source>
</evidence>
<dbReference type="GO" id="GO:0043190">
    <property type="term" value="C:ATP-binding cassette (ABC) transporter complex"/>
    <property type="evidence" value="ECO:0007669"/>
    <property type="project" value="InterPro"/>
</dbReference>
<organism evidence="5 6">
    <name type="scientific">Fusobacterium vincentii ATCC 49256</name>
    <dbReference type="NCBI Taxonomy" id="209882"/>
    <lineage>
        <taxon>Bacteria</taxon>
        <taxon>Fusobacteriati</taxon>
        <taxon>Fusobacteriota</taxon>
        <taxon>Fusobacteriia</taxon>
        <taxon>Fusobacteriales</taxon>
        <taxon>Fusobacteriaceae</taxon>
        <taxon>Fusobacterium</taxon>
    </lineage>
</organism>
<dbReference type="Gene3D" id="3.10.105.10">
    <property type="entry name" value="Dipeptide-binding Protein, Domain 3"/>
    <property type="match status" value="1"/>
</dbReference>
<evidence type="ECO:0000256" key="2">
    <source>
        <dbReference type="ARBA" id="ARBA00022729"/>
    </source>
</evidence>
<sequence>MVINENFSKKSFAFLMAILMMFTLVACGGDKKEETSATGTTNANGELVIGVTSFADTLEPTEQYFSWVITRYGVGENLVRFDENGELQALLAEEWKVSDDKLTWEFKIRDGVKFSNGNPLTAEAVKSSFERTFKKSKRAEGFFKPTSIVADGQTLKITTEKPVAILPQCLADPLFLIIDTSDNVEEYTTNAPICTGPYVFKEFVPTEYAIVERNENYWGGKPGLAKVTFKCINDQSTRALSLKSGEIGAAYNLKIENKADFEGQNDINIQELKSLRSTYAFMNQNGVLKDIALRQALLRALDKKAYCENLLGGAATPGKAPIPPTLDFGFDKLIDENAYNPESAKEILAKAGYKDVDSDGFVEKPDGSKLDLNFVIYTSREELKVYAQAAQANLKDVGIKVTLKTVSYETLLDMRDSGNFDLLIWNVLAANTGDPEKYLYENWDSESASNQAGYKNAKVDELLDKLNVEFDSEKRKELAIEIQQLIMNDAATVFFGYETTFLFSNKKVQNLKMFPMDYYWLTKDVTVAE</sequence>
<dbReference type="EMBL" id="AABF01000004">
    <property type="protein sequence ID" value="EAA25109.1"/>
    <property type="molecule type" value="Genomic_DNA"/>
</dbReference>
<name>Q7P882_FUSVC</name>
<dbReference type="SUPFAM" id="SSF53850">
    <property type="entry name" value="Periplasmic binding protein-like II"/>
    <property type="match status" value="1"/>
</dbReference>
<dbReference type="PANTHER" id="PTHR30290">
    <property type="entry name" value="PERIPLASMIC BINDING COMPONENT OF ABC TRANSPORTER"/>
    <property type="match status" value="1"/>
</dbReference>
<protein>
    <submittedName>
        <fullName evidence="5">Oligopeptide-binding protein oppA</fullName>
    </submittedName>
</protein>
<dbReference type="InterPro" id="IPR000914">
    <property type="entry name" value="SBP_5_dom"/>
</dbReference>
<dbReference type="PANTHER" id="PTHR30290:SF81">
    <property type="entry name" value="OLIGOPEPTIDE-BINDING PROTEIN OPPA"/>
    <property type="match status" value="1"/>
</dbReference>
<feature type="chain" id="PRO_5004289498" evidence="3">
    <location>
        <begin position="27"/>
        <end position="529"/>
    </location>
</feature>
<accession>Q7P882</accession>
<evidence type="ECO:0000256" key="3">
    <source>
        <dbReference type="SAM" id="SignalP"/>
    </source>
</evidence>